<reference evidence="2" key="1">
    <citation type="submission" date="2020-01" db="EMBL/GenBank/DDBJ databases">
        <authorList>
            <person name="Meier V. D."/>
            <person name="Meier V D."/>
        </authorList>
    </citation>
    <scope>NUCLEOTIDE SEQUENCE</scope>
    <source>
        <strain evidence="2">HLG_WM_MAG_12</strain>
    </source>
</reference>
<sequence>MKKLVVITILGVEILFGGCIGSGSLKTCYDNNGNTYNVNKIGSSTYVNGSNSNTGSSWSSTSNRVGDTTYTTGTASNGNTWNSTSSKYGTYGTDSEGNSFYSH</sequence>
<dbReference type="EMBL" id="CACVAW010000030">
    <property type="protein sequence ID" value="CAA6807826.1"/>
    <property type="molecule type" value="Genomic_DNA"/>
</dbReference>
<name>A0A6S6SCZ4_9BACT</name>
<proteinExistence type="predicted"/>
<accession>A0A6S6SCZ4</accession>
<evidence type="ECO:0000256" key="1">
    <source>
        <dbReference type="SAM" id="MobiDB-lite"/>
    </source>
</evidence>
<evidence type="ECO:0000313" key="2">
    <source>
        <dbReference type="EMBL" id="CAA6807826.1"/>
    </source>
</evidence>
<feature type="region of interest" description="Disordered" evidence="1">
    <location>
        <begin position="50"/>
        <end position="103"/>
    </location>
</feature>
<feature type="compositionally biased region" description="Low complexity" evidence="1">
    <location>
        <begin position="50"/>
        <end position="63"/>
    </location>
</feature>
<protein>
    <submittedName>
        <fullName evidence="2">Uncharacterized protein</fullName>
    </submittedName>
</protein>
<organism evidence="2">
    <name type="scientific">uncultured Campylobacterales bacterium</name>
    <dbReference type="NCBI Taxonomy" id="352960"/>
    <lineage>
        <taxon>Bacteria</taxon>
        <taxon>Pseudomonadati</taxon>
        <taxon>Campylobacterota</taxon>
        <taxon>Epsilonproteobacteria</taxon>
        <taxon>Campylobacterales</taxon>
        <taxon>environmental samples</taxon>
    </lineage>
</organism>
<feature type="compositionally biased region" description="Polar residues" evidence="1">
    <location>
        <begin position="64"/>
        <end position="103"/>
    </location>
</feature>
<dbReference type="AlphaFoldDB" id="A0A6S6SCZ4"/>
<gene>
    <name evidence="2" type="ORF">HELGO_WM15943</name>
</gene>